<reference evidence="2" key="1">
    <citation type="submission" date="2016-10" db="EMBL/GenBank/DDBJ databases">
        <authorList>
            <person name="Varghese N."/>
            <person name="Submissions S."/>
        </authorList>
    </citation>
    <scope>NUCLEOTIDE SEQUENCE [LARGE SCALE GENOMIC DNA]</scope>
    <source>
        <strain evidence="2">DSM 241</strain>
    </source>
</reference>
<dbReference type="InterPro" id="IPR036412">
    <property type="entry name" value="HAD-like_sf"/>
</dbReference>
<dbReference type="Pfam" id="PF12710">
    <property type="entry name" value="HAD"/>
    <property type="match status" value="1"/>
</dbReference>
<dbReference type="EMBL" id="FOAA01000011">
    <property type="protein sequence ID" value="SEL19220.1"/>
    <property type="molecule type" value="Genomic_DNA"/>
</dbReference>
<dbReference type="Gene3D" id="3.40.50.1000">
    <property type="entry name" value="HAD superfamily/HAD-like"/>
    <property type="match status" value="1"/>
</dbReference>
<dbReference type="InterPro" id="IPR023214">
    <property type="entry name" value="HAD_sf"/>
</dbReference>
<dbReference type="RefSeq" id="WP_090254027.1">
    <property type="nucleotide sequence ID" value="NZ_FOAA01000011.1"/>
</dbReference>
<dbReference type="AlphaFoldDB" id="A0A1H7N6T9"/>
<dbReference type="Proteomes" id="UP000199256">
    <property type="component" value="Unassembled WGS sequence"/>
</dbReference>
<keyword evidence="2" id="KW-1185">Reference proteome</keyword>
<accession>A0A1H7N6T9</accession>
<dbReference type="OrthoDB" id="7068785at2"/>
<gene>
    <name evidence="1" type="ORF">SAMN05444515_11131</name>
</gene>
<evidence type="ECO:0000313" key="1">
    <source>
        <dbReference type="EMBL" id="SEL19220.1"/>
    </source>
</evidence>
<name>A0A1H7N6T9_9GAMM</name>
<evidence type="ECO:0000313" key="2">
    <source>
        <dbReference type="Proteomes" id="UP000199256"/>
    </source>
</evidence>
<sequence>MRSLDDDLVDQLLPVEEIKTALVLDADRTLTQIDTGRAVGHALALNSEIRSIFELQGYSSGAFLATARAWGRIPEQHYMVEIERVAKECILYPFWTSLLPRVAGFVQVVVVTSGIPQLWKRVLEIAGLPWITVIGGCRFGTDSYFVCPEGKARLVRCLKQRGVHVIAAGDSVIDLPMLLAADKGFIVPDLKGSPRLFQSLDGLDHSLRHLAVDDRSFAIPRVESQEFLSDLMEQRC</sequence>
<protein>
    <submittedName>
        <fullName evidence="1">Phosphoserine phosphatase</fullName>
    </submittedName>
</protein>
<dbReference type="STRING" id="1396821.SAMN05444515_11131"/>
<dbReference type="SUPFAM" id="SSF56784">
    <property type="entry name" value="HAD-like"/>
    <property type="match status" value="1"/>
</dbReference>
<organism evidence="1 2">
    <name type="scientific">Ectothiorhodospira marina</name>
    <dbReference type="NCBI Taxonomy" id="1396821"/>
    <lineage>
        <taxon>Bacteria</taxon>
        <taxon>Pseudomonadati</taxon>
        <taxon>Pseudomonadota</taxon>
        <taxon>Gammaproteobacteria</taxon>
        <taxon>Chromatiales</taxon>
        <taxon>Ectothiorhodospiraceae</taxon>
        <taxon>Ectothiorhodospira</taxon>
    </lineage>
</organism>
<proteinExistence type="predicted"/>